<dbReference type="RefSeq" id="XP_005643134.1">
    <property type="nucleotide sequence ID" value="XM_005643077.1"/>
</dbReference>
<name>I0YJM1_COCSC</name>
<feature type="region of interest" description="Disordered" evidence="1">
    <location>
        <begin position="293"/>
        <end position="323"/>
    </location>
</feature>
<dbReference type="GeneID" id="17036475"/>
<evidence type="ECO:0000256" key="1">
    <source>
        <dbReference type="SAM" id="MobiDB-lite"/>
    </source>
</evidence>
<proteinExistence type="predicted"/>
<dbReference type="OrthoDB" id="10426635at2759"/>
<dbReference type="KEGG" id="csl:COCSUDRAFT_60252"/>
<feature type="compositionally biased region" description="Low complexity" evidence="1">
    <location>
        <begin position="299"/>
        <end position="311"/>
    </location>
</feature>
<dbReference type="AlphaFoldDB" id="I0YJM1"/>
<protein>
    <submittedName>
        <fullName evidence="2">Uncharacterized protein</fullName>
    </submittedName>
</protein>
<accession>I0YJM1</accession>
<comment type="caution">
    <text evidence="2">The sequence shown here is derived from an EMBL/GenBank/DDBJ whole genome shotgun (WGS) entry which is preliminary data.</text>
</comment>
<evidence type="ECO:0000313" key="2">
    <source>
        <dbReference type="EMBL" id="EIE18590.1"/>
    </source>
</evidence>
<evidence type="ECO:0000313" key="3">
    <source>
        <dbReference type="Proteomes" id="UP000007264"/>
    </source>
</evidence>
<feature type="compositionally biased region" description="Polar residues" evidence="1">
    <location>
        <begin position="24"/>
        <end position="43"/>
    </location>
</feature>
<dbReference type="EMBL" id="AGSI01000023">
    <property type="protein sequence ID" value="EIE18590.1"/>
    <property type="molecule type" value="Genomic_DNA"/>
</dbReference>
<feature type="region of interest" description="Disordered" evidence="1">
    <location>
        <begin position="17"/>
        <end position="50"/>
    </location>
</feature>
<gene>
    <name evidence="2" type="ORF">COCSUDRAFT_60252</name>
</gene>
<organism evidence="2 3">
    <name type="scientific">Coccomyxa subellipsoidea (strain C-169)</name>
    <name type="common">Green microalga</name>
    <dbReference type="NCBI Taxonomy" id="574566"/>
    <lineage>
        <taxon>Eukaryota</taxon>
        <taxon>Viridiplantae</taxon>
        <taxon>Chlorophyta</taxon>
        <taxon>core chlorophytes</taxon>
        <taxon>Trebouxiophyceae</taxon>
        <taxon>Trebouxiophyceae incertae sedis</taxon>
        <taxon>Coccomyxaceae</taxon>
        <taxon>Coccomyxa</taxon>
        <taxon>Coccomyxa subellipsoidea</taxon>
    </lineage>
</organism>
<sequence>MSLDSVLAFSPSADMSCSERLDESSGSPSSFLSVTTAGTSKPQLSDEGASQLCESPLEPDVCSSEDGCCCELTAEPPSCTCFGTRLYAFSEDSLVRSMAAMYGFSPQCTSVGTSYFARLAARDERLMATAMAHPDFAPLVEGVCVDPEPTAVPLAQQLRSLTNPKQWLMALHLCCNYLAAKNIDKVKYRNLLTLILSHAHGHELPSRVAASLEIELLEALRWRLGPFFHTVPRCAGGPPPSSAAAADLPVESSAAGLRRRPCARWHFLAAHAAGDLCKRAVMLGAVISSARRLRKPARGARPAAAAELGADAPEDPVSSRSNF</sequence>
<dbReference type="Proteomes" id="UP000007264">
    <property type="component" value="Unassembled WGS sequence"/>
</dbReference>
<reference evidence="2 3" key="1">
    <citation type="journal article" date="2012" name="Genome Biol.">
        <title>The genome of the polar eukaryotic microalga coccomyxa subellipsoidea reveals traits of cold adaptation.</title>
        <authorList>
            <person name="Blanc G."/>
            <person name="Agarkova I."/>
            <person name="Grimwood J."/>
            <person name="Kuo A."/>
            <person name="Brueggeman A."/>
            <person name="Dunigan D."/>
            <person name="Gurnon J."/>
            <person name="Ladunga I."/>
            <person name="Lindquist E."/>
            <person name="Lucas S."/>
            <person name="Pangilinan J."/>
            <person name="Proschold T."/>
            <person name="Salamov A."/>
            <person name="Schmutz J."/>
            <person name="Weeks D."/>
            <person name="Yamada T."/>
            <person name="Claverie J.M."/>
            <person name="Grigoriev I."/>
            <person name="Van Etten J."/>
            <person name="Lomsadze A."/>
            <person name="Borodovsky M."/>
        </authorList>
    </citation>
    <scope>NUCLEOTIDE SEQUENCE [LARGE SCALE GENOMIC DNA]</scope>
    <source>
        <strain evidence="2 3">C-169</strain>
    </source>
</reference>
<keyword evidence="3" id="KW-1185">Reference proteome</keyword>